<name>A0A392LXQ4_9FABA</name>
<dbReference type="SUPFAM" id="SSF50630">
    <property type="entry name" value="Acid proteases"/>
    <property type="match status" value="1"/>
</dbReference>
<dbReference type="Pfam" id="PF17919">
    <property type="entry name" value="RT_RNaseH_2"/>
    <property type="match status" value="1"/>
</dbReference>
<dbReference type="Proteomes" id="UP000265520">
    <property type="component" value="Unassembled WGS sequence"/>
</dbReference>
<evidence type="ECO:0000256" key="5">
    <source>
        <dbReference type="ARBA" id="ARBA00022723"/>
    </source>
</evidence>
<feature type="compositionally biased region" description="Basic and acidic residues" evidence="16">
    <location>
        <begin position="1399"/>
        <end position="1414"/>
    </location>
</feature>
<dbReference type="Gene3D" id="1.10.340.70">
    <property type="match status" value="1"/>
</dbReference>
<evidence type="ECO:0000256" key="4">
    <source>
        <dbReference type="ARBA" id="ARBA00022722"/>
    </source>
</evidence>
<dbReference type="GO" id="GO:0003887">
    <property type="term" value="F:DNA-directed DNA polymerase activity"/>
    <property type="evidence" value="ECO:0007669"/>
    <property type="project" value="UniProtKB-KW"/>
</dbReference>
<dbReference type="SUPFAM" id="SSF56672">
    <property type="entry name" value="DNA/RNA polymerases"/>
    <property type="match status" value="1"/>
</dbReference>
<keyword evidence="1" id="KW-0645">Protease</keyword>
<feature type="domain" description="Integrase catalytic" evidence="17">
    <location>
        <begin position="1067"/>
        <end position="1231"/>
    </location>
</feature>
<dbReference type="SUPFAM" id="SSF53098">
    <property type="entry name" value="Ribonuclease H-like"/>
    <property type="match status" value="1"/>
</dbReference>
<evidence type="ECO:0000256" key="3">
    <source>
        <dbReference type="ARBA" id="ARBA00022695"/>
    </source>
</evidence>
<dbReference type="InterPro" id="IPR016197">
    <property type="entry name" value="Chromo-like_dom_sf"/>
</dbReference>
<dbReference type="CDD" id="cd00024">
    <property type="entry name" value="CD_CSD"/>
    <property type="match status" value="1"/>
</dbReference>
<dbReference type="InterPro" id="IPR041588">
    <property type="entry name" value="Integrase_H2C2"/>
</dbReference>
<keyword evidence="14" id="KW-0233">DNA recombination</keyword>
<keyword evidence="3" id="KW-0548">Nucleotidyltransferase</keyword>
<dbReference type="CDD" id="cd01647">
    <property type="entry name" value="RT_LTR"/>
    <property type="match status" value="1"/>
</dbReference>
<dbReference type="GO" id="GO:0004190">
    <property type="term" value="F:aspartic-type endopeptidase activity"/>
    <property type="evidence" value="ECO:0007669"/>
    <property type="project" value="UniProtKB-KW"/>
</dbReference>
<evidence type="ECO:0000256" key="16">
    <source>
        <dbReference type="SAM" id="MobiDB-lite"/>
    </source>
</evidence>
<dbReference type="Gene3D" id="3.10.20.370">
    <property type="match status" value="1"/>
</dbReference>
<evidence type="ECO:0000256" key="9">
    <source>
        <dbReference type="ARBA" id="ARBA00022842"/>
    </source>
</evidence>
<evidence type="ECO:0000313" key="18">
    <source>
        <dbReference type="EMBL" id="MCH79733.1"/>
    </source>
</evidence>
<dbReference type="InterPro" id="IPR043128">
    <property type="entry name" value="Rev_trsase/Diguanyl_cyclase"/>
</dbReference>
<dbReference type="GO" id="GO:0003964">
    <property type="term" value="F:RNA-directed DNA polymerase activity"/>
    <property type="evidence" value="ECO:0007669"/>
    <property type="project" value="UniProtKB-KW"/>
</dbReference>
<dbReference type="InterPro" id="IPR043502">
    <property type="entry name" value="DNA/RNA_pol_sf"/>
</dbReference>
<dbReference type="PANTHER" id="PTHR37984:SF5">
    <property type="entry name" value="PROTEIN NYNRIN-LIKE"/>
    <property type="match status" value="1"/>
</dbReference>
<evidence type="ECO:0000256" key="10">
    <source>
        <dbReference type="ARBA" id="ARBA00022908"/>
    </source>
</evidence>
<dbReference type="InterPro" id="IPR050951">
    <property type="entry name" value="Retrovirus_Pol_polyprotein"/>
</dbReference>
<proteinExistence type="predicted"/>
<keyword evidence="7" id="KW-0255">Endonuclease</keyword>
<evidence type="ECO:0000256" key="8">
    <source>
        <dbReference type="ARBA" id="ARBA00022801"/>
    </source>
</evidence>
<dbReference type="Gene3D" id="3.30.420.10">
    <property type="entry name" value="Ribonuclease H-like superfamily/Ribonuclease H"/>
    <property type="match status" value="1"/>
</dbReference>
<evidence type="ECO:0000259" key="17">
    <source>
        <dbReference type="PROSITE" id="PS50994"/>
    </source>
</evidence>
<sequence>RIIGAFIMDPLEIVKTFQSKLDEQSESIRSMIQNSLNTHSDSVHSTLHRHLLEVDTKVAGLRTELSSTHAANAGAASRSLKLSVPRFDGTNCTEWLFQIEAFFDFHNTPEASRLQIVAFHMEGRAAAWFQWAVRNNLLQSWSAFLVAVRHRFGPTTYEDVEGDLSKLSQTGSVADFQAQFEDLMNKVTGISESLLISFFITGLKPNLRRELQFHRPSTLMETFAMAKAYKARLDDNPNHATLTAPKSNSLPPLLPTPNSTAHVRTISPAEIRDRRTKGLCFKCDEKWNPSHRCRGRVLLLLGEDDNEPPPELEDISTEDVSGDISSLHALASQLQGRSLRVLGWYNNHSFPILIDSGSTHNFIKPALVEQLGLAVTPCHRFRVATGCGTFLACQLCCKNAPILLQGITFSVDLFVLAIEGPDIVFGFPWLQSLGKVSHDYAALTMEFNWHGEQVTLQGDPTLTSQSVSLHQLQAMMHSAEIAELFAITNTTPEPLPSSDPNFPTHLSEPFTELLNRFADIFATPTGLPPHRSVDHRIHLIEGSKHVNLRPYRYPQFQKSEMEKLNREMSDQGIIIPSHNPFSSPVLLVRKKDESWRFCVDYRALNAATIKDKFPIPTIDELLDELGGAIVFTKLDLRAGYHQIRVHHRDTHKTAFRTHEGHYEFLVMPFGLTNAPSTFQATMNQLFSQFLRSLKNNSFYVKLSKCLFCQESIEYLGHIVSSQGVHADPSKLDAMNKWHNPVSVKQLRGFLGLTGYYRRFIANYATIAAPLTNLLRRDSFLWSAETTEAFTSLKQAMMTAPVLRLPDFSKDFIIETDASNVGIGAVLMQEGHPIAFFSKKLGPKLQAASVYIKELHAITESVLKWRQYLLGHFFIIRTDHKSIKELLQQVIQTPDQQTYVRKLLGFQFRIEYKPGTSNQVADALSRVPAEWPIDEHAEQSHSLLALVSNPTFGIVSQLQKENASDPFLLAFHQQHSQGTLIAPYSIINGLVLHSGRYVLNPNSPLCSIVISEFHDTPSGGHAGVKHTLARIAINFFWTGMRKSVETFVAACLICQQIKYSTQMPAGLLQPLPIPEAVWEDVTMDFITGLPPANGSTVILVVVDRLSKSAHIGALPGNFTSSKVAELFVSIVVRHHGFPRSIVSDRDPVFISEFWRKLFELSGTKLAMSSAYHPQTDGQSEVVNRGLEQYLRAFTQEKPSSWVFFLPWAEFHYNTSVHSGLKMSPFEALYGRKPPSIPAYTRGSTSIQVLDDALINRDELLWRLKTNLLAAQNLCLHRQHKLSKKYYGPYKIIERIGPVAYKLQLPPGNRIHPVFHVSALKPFRGQAEPPPQDLPPESFDNQPVQLPNAILDHRTVLIKGQLRQQILVQWLGSPADEASWEDLISFRDCYPTFHLEDKVTFEGEKSDTNPDNREPTEDAEVFNNENEVEEV</sequence>
<dbReference type="InterPro" id="IPR045358">
    <property type="entry name" value="Ty3_capsid"/>
</dbReference>
<dbReference type="SUPFAM" id="SSF54160">
    <property type="entry name" value="Chromo domain-like"/>
    <property type="match status" value="1"/>
</dbReference>
<protein>
    <submittedName>
        <fullName evidence="18">Transposon Tf2-1 polyprotein</fullName>
    </submittedName>
</protein>
<keyword evidence="19" id="KW-1185">Reference proteome</keyword>
<dbReference type="CDD" id="cd09274">
    <property type="entry name" value="RNase_HI_RT_Ty3"/>
    <property type="match status" value="1"/>
</dbReference>
<evidence type="ECO:0000256" key="1">
    <source>
        <dbReference type="ARBA" id="ARBA00022670"/>
    </source>
</evidence>
<evidence type="ECO:0000313" key="19">
    <source>
        <dbReference type="Proteomes" id="UP000265520"/>
    </source>
</evidence>
<evidence type="ECO:0000256" key="12">
    <source>
        <dbReference type="ARBA" id="ARBA00022932"/>
    </source>
</evidence>
<dbReference type="GO" id="GO:0015074">
    <property type="term" value="P:DNA integration"/>
    <property type="evidence" value="ECO:0007669"/>
    <property type="project" value="UniProtKB-KW"/>
</dbReference>
<dbReference type="PANTHER" id="PTHR37984">
    <property type="entry name" value="PROTEIN CBG26694"/>
    <property type="match status" value="1"/>
</dbReference>
<keyword evidence="6" id="KW-0064">Aspartyl protease</keyword>
<reference evidence="18 19" key="1">
    <citation type="journal article" date="2018" name="Front. Plant Sci.">
        <title>Red Clover (Trifolium pratense) and Zigzag Clover (T. medium) - A Picture of Genomic Similarities and Differences.</title>
        <authorList>
            <person name="Dluhosova J."/>
            <person name="Istvanek J."/>
            <person name="Nedelnik J."/>
            <person name="Repkova J."/>
        </authorList>
    </citation>
    <scope>NUCLEOTIDE SEQUENCE [LARGE SCALE GENOMIC DNA]</scope>
    <source>
        <strain evidence="19">cv. 10/8</strain>
        <tissue evidence="18">Leaf</tissue>
    </source>
</reference>
<keyword evidence="13" id="KW-0238">DNA-binding</keyword>
<dbReference type="Pfam" id="PF08284">
    <property type="entry name" value="RVP_2"/>
    <property type="match status" value="1"/>
</dbReference>
<evidence type="ECO:0000256" key="6">
    <source>
        <dbReference type="ARBA" id="ARBA00022750"/>
    </source>
</evidence>
<dbReference type="Pfam" id="PF19259">
    <property type="entry name" value="Ty3_capsid"/>
    <property type="match status" value="1"/>
</dbReference>
<evidence type="ECO:0000256" key="11">
    <source>
        <dbReference type="ARBA" id="ARBA00022918"/>
    </source>
</evidence>
<dbReference type="GO" id="GO:0006508">
    <property type="term" value="P:proteolysis"/>
    <property type="evidence" value="ECO:0007669"/>
    <property type="project" value="UniProtKB-KW"/>
</dbReference>
<dbReference type="InterPro" id="IPR041577">
    <property type="entry name" value="RT_RNaseH_2"/>
</dbReference>
<dbReference type="FunFam" id="3.30.70.270:FF:000020">
    <property type="entry name" value="Transposon Tf2-6 polyprotein-like Protein"/>
    <property type="match status" value="1"/>
</dbReference>
<evidence type="ECO:0000256" key="7">
    <source>
        <dbReference type="ARBA" id="ARBA00022759"/>
    </source>
</evidence>
<keyword evidence="2" id="KW-0808">Transferase</keyword>
<keyword evidence="8" id="KW-0378">Hydrolase</keyword>
<organism evidence="18 19">
    <name type="scientific">Trifolium medium</name>
    <dbReference type="NCBI Taxonomy" id="97028"/>
    <lineage>
        <taxon>Eukaryota</taxon>
        <taxon>Viridiplantae</taxon>
        <taxon>Streptophyta</taxon>
        <taxon>Embryophyta</taxon>
        <taxon>Tracheophyta</taxon>
        <taxon>Spermatophyta</taxon>
        <taxon>Magnoliopsida</taxon>
        <taxon>eudicotyledons</taxon>
        <taxon>Gunneridae</taxon>
        <taxon>Pentapetalae</taxon>
        <taxon>rosids</taxon>
        <taxon>fabids</taxon>
        <taxon>Fabales</taxon>
        <taxon>Fabaceae</taxon>
        <taxon>Papilionoideae</taxon>
        <taxon>50 kb inversion clade</taxon>
        <taxon>NPAAA clade</taxon>
        <taxon>Hologalegina</taxon>
        <taxon>IRL clade</taxon>
        <taxon>Trifolieae</taxon>
        <taxon>Trifolium</taxon>
    </lineage>
</organism>
<dbReference type="PROSITE" id="PS50994">
    <property type="entry name" value="INTEGRASE"/>
    <property type="match status" value="1"/>
</dbReference>
<dbReference type="GO" id="GO:0006310">
    <property type="term" value="P:DNA recombination"/>
    <property type="evidence" value="ECO:0007669"/>
    <property type="project" value="UniProtKB-KW"/>
</dbReference>
<evidence type="ECO:0000256" key="15">
    <source>
        <dbReference type="ARBA" id="ARBA00023268"/>
    </source>
</evidence>
<dbReference type="GO" id="GO:0004519">
    <property type="term" value="F:endonuclease activity"/>
    <property type="evidence" value="ECO:0007669"/>
    <property type="project" value="UniProtKB-KW"/>
</dbReference>
<dbReference type="InterPro" id="IPR056924">
    <property type="entry name" value="SH3_Tf2-1"/>
</dbReference>
<evidence type="ECO:0000256" key="13">
    <source>
        <dbReference type="ARBA" id="ARBA00023125"/>
    </source>
</evidence>
<dbReference type="Gene3D" id="3.10.10.10">
    <property type="entry name" value="HIV Type 1 Reverse Transcriptase, subunit A, domain 1"/>
    <property type="match status" value="1"/>
</dbReference>
<dbReference type="Gene3D" id="2.40.70.10">
    <property type="entry name" value="Acid Proteases"/>
    <property type="match status" value="1"/>
</dbReference>
<dbReference type="InterPro" id="IPR001584">
    <property type="entry name" value="Integrase_cat-core"/>
</dbReference>
<dbReference type="InterPro" id="IPR000477">
    <property type="entry name" value="RT_dom"/>
</dbReference>
<accession>A0A392LXQ4</accession>
<feature type="region of interest" description="Disordered" evidence="16">
    <location>
        <begin position="236"/>
        <end position="261"/>
    </location>
</feature>
<dbReference type="InterPro" id="IPR021109">
    <property type="entry name" value="Peptidase_aspartic_dom_sf"/>
</dbReference>
<feature type="non-terminal residue" evidence="18">
    <location>
        <position position="1429"/>
    </location>
</feature>
<dbReference type="Gene3D" id="3.30.70.270">
    <property type="match status" value="3"/>
</dbReference>
<dbReference type="InterPro" id="IPR012337">
    <property type="entry name" value="RNaseH-like_sf"/>
</dbReference>
<keyword evidence="9" id="KW-0460">Magnesium</keyword>
<dbReference type="Pfam" id="PF00078">
    <property type="entry name" value="RVT_1"/>
    <property type="match status" value="1"/>
</dbReference>
<feature type="compositionally biased region" description="Low complexity" evidence="16">
    <location>
        <begin position="247"/>
        <end position="260"/>
    </location>
</feature>
<dbReference type="GO" id="GO:0046872">
    <property type="term" value="F:metal ion binding"/>
    <property type="evidence" value="ECO:0007669"/>
    <property type="project" value="UniProtKB-KW"/>
</dbReference>
<keyword evidence="10" id="KW-0229">DNA integration</keyword>
<feature type="region of interest" description="Disordered" evidence="16">
    <location>
        <begin position="1399"/>
        <end position="1429"/>
    </location>
</feature>
<keyword evidence="4" id="KW-0540">Nuclease</keyword>
<keyword evidence="5" id="KW-0479">Metal-binding</keyword>
<keyword evidence="11" id="KW-0695">RNA-directed DNA polymerase</keyword>
<dbReference type="Pfam" id="PF17921">
    <property type="entry name" value="Integrase_H2C2"/>
    <property type="match status" value="1"/>
</dbReference>
<keyword evidence="15" id="KW-0511">Multifunctional enzyme</keyword>
<keyword evidence="12" id="KW-0239">DNA-directed DNA polymerase</keyword>
<feature type="non-terminal residue" evidence="18">
    <location>
        <position position="1"/>
    </location>
</feature>
<dbReference type="GO" id="GO:0003677">
    <property type="term" value="F:DNA binding"/>
    <property type="evidence" value="ECO:0007669"/>
    <property type="project" value="UniProtKB-KW"/>
</dbReference>
<dbReference type="CDD" id="cd00303">
    <property type="entry name" value="retropepsin_like"/>
    <property type="match status" value="1"/>
</dbReference>
<dbReference type="EMBL" id="LXQA010000322">
    <property type="protein sequence ID" value="MCH79733.1"/>
    <property type="molecule type" value="Genomic_DNA"/>
</dbReference>
<gene>
    <name evidence="18" type="ORF">A2U01_0000489</name>
</gene>
<evidence type="ECO:0000256" key="2">
    <source>
        <dbReference type="ARBA" id="ARBA00022679"/>
    </source>
</evidence>
<comment type="caution">
    <text evidence="18">The sequence shown here is derived from an EMBL/GenBank/DDBJ whole genome shotgun (WGS) entry which is preliminary data.</text>
</comment>
<dbReference type="FunFam" id="3.10.10.10:FF:000007">
    <property type="entry name" value="Retrovirus-related Pol polyprotein from transposon 17.6-like Protein"/>
    <property type="match status" value="1"/>
</dbReference>
<evidence type="ECO:0000256" key="14">
    <source>
        <dbReference type="ARBA" id="ARBA00023172"/>
    </source>
</evidence>
<dbReference type="InterPro" id="IPR036397">
    <property type="entry name" value="RNaseH_sf"/>
</dbReference>
<dbReference type="Pfam" id="PF24626">
    <property type="entry name" value="SH3_Tf2-1"/>
    <property type="match status" value="1"/>
</dbReference>